<dbReference type="AlphaFoldDB" id="A0AAD9R2E9"/>
<accession>A0AAD9R2E9</accession>
<reference evidence="1" key="2">
    <citation type="journal article" date="2023" name="Science">
        <title>Genomic signatures of disease resistance in endangered staghorn corals.</title>
        <authorList>
            <person name="Vollmer S.V."/>
            <person name="Selwyn J.D."/>
            <person name="Despard B.A."/>
            <person name="Roesel C.L."/>
        </authorList>
    </citation>
    <scope>NUCLEOTIDE SEQUENCE</scope>
    <source>
        <strain evidence="1">K2</strain>
    </source>
</reference>
<sequence>HASSSTFEAAKTVTHKIRIPGRTKIVLKQLIGKYADTFDVGDDKYQIEEIPLDGGAARKKRIRLLKPTFIRT</sequence>
<feature type="non-terminal residue" evidence="1">
    <location>
        <position position="1"/>
    </location>
</feature>
<keyword evidence="2" id="KW-1185">Reference proteome</keyword>
<dbReference type="Proteomes" id="UP001249851">
    <property type="component" value="Unassembled WGS sequence"/>
</dbReference>
<dbReference type="EMBL" id="JARQWQ010000005">
    <property type="protein sequence ID" value="KAK2571904.1"/>
    <property type="molecule type" value="Genomic_DNA"/>
</dbReference>
<gene>
    <name evidence="1" type="ORF">P5673_003315</name>
</gene>
<evidence type="ECO:0000313" key="1">
    <source>
        <dbReference type="EMBL" id="KAK2571904.1"/>
    </source>
</evidence>
<name>A0AAD9R2E9_ACRCE</name>
<evidence type="ECO:0000313" key="2">
    <source>
        <dbReference type="Proteomes" id="UP001249851"/>
    </source>
</evidence>
<comment type="caution">
    <text evidence="1">The sequence shown here is derived from an EMBL/GenBank/DDBJ whole genome shotgun (WGS) entry which is preliminary data.</text>
</comment>
<proteinExistence type="predicted"/>
<protein>
    <submittedName>
        <fullName evidence="1">Uncharacterized protein</fullName>
    </submittedName>
</protein>
<organism evidence="1 2">
    <name type="scientific">Acropora cervicornis</name>
    <name type="common">Staghorn coral</name>
    <dbReference type="NCBI Taxonomy" id="6130"/>
    <lineage>
        <taxon>Eukaryota</taxon>
        <taxon>Metazoa</taxon>
        <taxon>Cnidaria</taxon>
        <taxon>Anthozoa</taxon>
        <taxon>Hexacorallia</taxon>
        <taxon>Scleractinia</taxon>
        <taxon>Astrocoeniina</taxon>
        <taxon>Acroporidae</taxon>
        <taxon>Acropora</taxon>
    </lineage>
</organism>
<reference evidence="1" key="1">
    <citation type="journal article" date="2023" name="G3 (Bethesda)">
        <title>Whole genome assembly and annotation of the endangered Caribbean coral Acropora cervicornis.</title>
        <authorList>
            <person name="Selwyn J.D."/>
            <person name="Vollmer S.V."/>
        </authorList>
    </citation>
    <scope>NUCLEOTIDE SEQUENCE</scope>
    <source>
        <strain evidence="1">K2</strain>
    </source>
</reference>